<dbReference type="SMART" id="SM00387">
    <property type="entry name" value="HATPase_c"/>
    <property type="match status" value="1"/>
</dbReference>
<keyword evidence="9" id="KW-0067">ATP-binding</keyword>
<evidence type="ECO:0000256" key="2">
    <source>
        <dbReference type="ARBA" id="ARBA00004141"/>
    </source>
</evidence>
<dbReference type="InterPro" id="IPR036890">
    <property type="entry name" value="HATPase_C_sf"/>
</dbReference>
<dbReference type="EC" id="2.7.13.3" evidence="3"/>
<evidence type="ECO:0000259" key="14">
    <source>
        <dbReference type="PROSITE" id="PS50109"/>
    </source>
</evidence>
<dbReference type="Gene3D" id="3.30.565.10">
    <property type="entry name" value="Histidine kinase-like ATPase, C-terminal domain"/>
    <property type="match status" value="1"/>
</dbReference>
<dbReference type="InterPro" id="IPR004358">
    <property type="entry name" value="Sig_transdc_His_kin-like_C"/>
</dbReference>
<comment type="subcellular location">
    <subcellularLocation>
        <location evidence="2">Membrane</location>
        <topology evidence="2">Multi-pass membrane protein</topology>
    </subcellularLocation>
</comment>
<keyword evidence="7" id="KW-0547">Nucleotide-binding</keyword>
<evidence type="ECO:0000313" key="15">
    <source>
        <dbReference type="EMBL" id="ADQ17831.1"/>
    </source>
</evidence>
<dbReference type="CDD" id="cd00075">
    <property type="entry name" value="HATPase"/>
    <property type="match status" value="1"/>
</dbReference>
<dbReference type="AlphaFoldDB" id="E4RUE0"/>
<dbReference type="GO" id="GO:0005524">
    <property type="term" value="F:ATP binding"/>
    <property type="evidence" value="ECO:0007669"/>
    <property type="project" value="UniProtKB-KW"/>
</dbReference>
<reference key="1">
    <citation type="submission" date="2010-11" db="EMBL/GenBank/DDBJ databases">
        <title>The complete genome of Leadbetterella byssophila DSM 17132.</title>
        <authorList>
            <consortium name="US DOE Joint Genome Institute (JGI-PGF)"/>
            <person name="Lucas S."/>
            <person name="Copeland A."/>
            <person name="Lapidus A."/>
            <person name="Glavina del Rio T."/>
            <person name="Dalin E."/>
            <person name="Tice H."/>
            <person name="Bruce D."/>
            <person name="Goodwin L."/>
            <person name="Pitluck S."/>
            <person name="Kyrpides N."/>
            <person name="Mavromatis K."/>
            <person name="Ivanova N."/>
            <person name="Teshima H."/>
            <person name="Brettin T."/>
            <person name="Detter J.C."/>
            <person name="Han C."/>
            <person name="Tapia R."/>
            <person name="Land M."/>
            <person name="Hauser L."/>
            <person name="Markowitz V."/>
            <person name="Cheng J.-F."/>
            <person name="Hugenholtz P."/>
            <person name="Woyke T."/>
            <person name="Wu D."/>
            <person name="Tindall B."/>
            <person name="Pomrenke H.G."/>
            <person name="Brambilla E."/>
            <person name="Klenk H.-P."/>
            <person name="Eisen J.A."/>
        </authorList>
    </citation>
    <scope>NUCLEOTIDE SEQUENCE [LARGE SCALE GENOMIC DNA]</scope>
    <source>
        <strain>DSM 17132</strain>
    </source>
</reference>
<dbReference type="InterPro" id="IPR052023">
    <property type="entry name" value="Histidine_kinase_KdpD"/>
</dbReference>
<dbReference type="OrthoDB" id="9808408at2"/>
<dbReference type="PANTHER" id="PTHR45569:SF1">
    <property type="entry name" value="SENSOR PROTEIN KDPD"/>
    <property type="match status" value="1"/>
</dbReference>
<evidence type="ECO:0000256" key="13">
    <source>
        <dbReference type="SAM" id="Phobius"/>
    </source>
</evidence>
<evidence type="ECO:0000256" key="3">
    <source>
        <dbReference type="ARBA" id="ARBA00012438"/>
    </source>
</evidence>
<dbReference type="InterPro" id="IPR038318">
    <property type="entry name" value="KdpD_sf"/>
</dbReference>
<dbReference type="eggNOG" id="COG2205">
    <property type="taxonomic scope" value="Bacteria"/>
</dbReference>
<dbReference type="InterPro" id="IPR003661">
    <property type="entry name" value="HisK_dim/P_dom"/>
</dbReference>
<evidence type="ECO:0000313" key="16">
    <source>
        <dbReference type="Proteomes" id="UP000007435"/>
    </source>
</evidence>
<evidence type="ECO:0000256" key="6">
    <source>
        <dbReference type="ARBA" id="ARBA00022692"/>
    </source>
</evidence>
<evidence type="ECO:0000256" key="9">
    <source>
        <dbReference type="ARBA" id="ARBA00022840"/>
    </source>
</evidence>
<dbReference type="PROSITE" id="PS50109">
    <property type="entry name" value="HIS_KIN"/>
    <property type="match status" value="1"/>
</dbReference>
<dbReference type="PANTHER" id="PTHR45569">
    <property type="entry name" value="SENSOR PROTEIN KDPD"/>
    <property type="match status" value="1"/>
</dbReference>
<keyword evidence="4" id="KW-0597">Phosphoprotein</keyword>
<evidence type="ECO:0000256" key="12">
    <source>
        <dbReference type="ARBA" id="ARBA00023136"/>
    </source>
</evidence>
<dbReference type="InterPro" id="IPR025201">
    <property type="entry name" value="KdpD_TM"/>
</dbReference>
<evidence type="ECO:0000256" key="10">
    <source>
        <dbReference type="ARBA" id="ARBA00022989"/>
    </source>
</evidence>
<keyword evidence="8 15" id="KW-0418">Kinase</keyword>
<dbReference type="SUPFAM" id="SSF55874">
    <property type="entry name" value="ATPase domain of HSP90 chaperone/DNA topoisomerase II/histidine kinase"/>
    <property type="match status" value="1"/>
</dbReference>
<dbReference type="Pfam" id="PF13493">
    <property type="entry name" value="DUF4118"/>
    <property type="match status" value="1"/>
</dbReference>
<keyword evidence="11" id="KW-0902">Two-component regulatory system</keyword>
<dbReference type="InterPro" id="IPR003594">
    <property type="entry name" value="HATPase_dom"/>
</dbReference>
<dbReference type="HOGENOM" id="CLU_000445_89_5_10"/>
<feature type="transmembrane region" description="Helical" evidence="13">
    <location>
        <begin position="6"/>
        <end position="24"/>
    </location>
</feature>
<dbReference type="GO" id="GO:0005886">
    <property type="term" value="C:plasma membrane"/>
    <property type="evidence" value="ECO:0007669"/>
    <property type="project" value="TreeGrafter"/>
</dbReference>
<dbReference type="SMART" id="SM00388">
    <property type="entry name" value="HisKA"/>
    <property type="match status" value="1"/>
</dbReference>
<dbReference type="GO" id="GO:0000155">
    <property type="term" value="F:phosphorelay sensor kinase activity"/>
    <property type="evidence" value="ECO:0007669"/>
    <property type="project" value="InterPro"/>
</dbReference>
<dbReference type="InterPro" id="IPR005467">
    <property type="entry name" value="His_kinase_dom"/>
</dbReference>
<dbReference type="PRINTS" id="PR00344">
    <property type="entry name" value="BCTRLSENSOR"/>
</dbReference>
<keyword evidence="16" id="KW-1185">Reference proteome</keyword>
<evidence type="ECO:0000256" key="7">
    <source>
        <dbReference type="ARBA" id="ARBA00022741"/>
    </source>
</evidence>
<keyword evidence="5" id="KW-0808">Transferase</keyword>
<dbReference type="RefSeq" id="WP_013408877.1">
    <property type="nucleotide sequence ID" value="NC_014655.1"/>
</dbReference>
<feature type="transmembrane region" description="Helical" evidence="13">
    <location>
        <begin position="83"/>
        <end position="101"/>
    </location>
</feature>
<proteinExistence type="predicted"/>
<dbReference type="Pfam" id="PF00512">
    <property type="entry name" value="HisKA"/>
    <property type="match status" value="1"/>
</dbReference>
<dbReference type="Pfam" id="PF02518">
    <property type="entry name" value="HATPase_c"/>
    <property type="match status" value="1"/>
</dbReference>
<dbReference type="Gene3D" id="1.20.120.620">
    <property type="entry name" value="Backbone structure of the membrane domain of e. Coli histidine kinase receptor kdpd"/>
    <property type="match status" value="1"/>
</dbReference>
<dbReference type="SUPFAM" id="SSF47384">
    <property type="entry name" value="Homodimeric domain of signal transducing histidine kinase"/>
    <property type="match status" value="1"/>
</dbReference>
<dbReference type="InterPro" id="IPR036097">
    <property type="entry name" value="HisK_dim/P_sf"/>
</dbReference>
<dbReference type="CDD" id="cd00082">
    <property type="entry name" value="HisKA"/>
    <property type="match status" value="1"/>
</dbReference>
<evidence type="ECO:0000256" key="5">
    <source>
        <dbReference type="ARBA" id="ARBA00022679"/>
    </source>
</evidence>
<gene>
    <name evidence="15" type="ordered locus">Lbys_2135</name>
</gene>
<keyword evidence="10 13" id="KW-1133">Transmembrane helix</keyword>
<evidence type="ECO:0000256" key="4">
    <source>
        <dbReference type="ARBA" id="ARBA00022553"/>
    </source>
</evidence>
<organism evidence="15 16">
    <name type="scientific">Leadbetterella byssophila (strain DSM 17132 / JCM 16389 / KACC 11308 / NBRC 106382 / 4M15)</name>
    <dbReference type="NCBI Taxonomy" id="649349"/>
    <lineage>
        <taxon>Bacteria</taxon>
        <taxon>Pseudomonadati</taxon>
        <taxon>Bacteroidota</taxon>
        <taxon>Cytophagia</taxon>
        <taxon>Cytophagales</taxon>
        <taxon>Leadbetterellaceae</taxon>
        <taxon>Leadbetterella</taxon>
    </lineage>
</organism>
<evidence type="ECO:0000256" key="8">
    <source>
        <dbReference type="ARBA" id="ARBA00022777"/>
    </source>
</evidence>
<protein>
    <recommendedName>
        <fullName evidence="3">histidine kinase</fullName>
        <ecNumber evidence="3">2.7.13.3</ecNumber>
    </recommendedName>
</protein>
<dbReference type="EMBL" id="CP002305">
    <property type="protein sequence ID" value="ADQ17831.1"/>
    <property type="molecule type" value="Genomic_DNA"/>
</dbReference>
<dbReference type="KEGG" id="lby:Lbys_2135"/>
<evidence type="ECO:0000256" key="11">
    <source>
        <dbReference type="ARBA" id="ARBA00023012"/>
    </source>
</evidence>
<dbReference type="Gene3D" id="1.10.287.130">
    <property type="match status" value="1"/>
</dbReference>
<keyword evidence="12 13" id="KW-0472">Membrane</keyword>
<dbReference type="Proteomes" id="UP000007435">
    <property type="component" value="Chromosome"/>
</dbReference>
<keyword evidence="6 13" id="KW-0812">Transmembrane</keyword>
<reference evidence="15 16" key="2">
    <citation type="journal article" date="2011" name="Stand. Genomic Sci.">
        <title>Complete genome sequence of Leadbetterella byssophila type strain (4M15).</title>
        <authorList>
            <person name="Abt B."/>
            <person name="Teshima H."/>
            <person name="Lucas S."/>
            <person name="Lapidus A."/>
            <person name="Del Rio T.G."/>
            <person name="Nolan M."/>
            <person name="Tice H."/>
            <person name="Cheng J.F."/>
            <person name="Pitluck S."/>
            <person name="Liolios K."/>
            <person name="Pagani I."/>
            <person name="Ivanova N."/>
            <person name="Mavromatis K."/>
            <person name="Pati A."/>
            <person name="Tapia R."/>
            <person name="Han C."/>
            <person name="Goodwin L."/>
            <person name="Chen A."/>
            <person name="Palaniappan K."/>
            <person name="Land M."/>
            <person name="Hauser L."/>
            <person name="Chang Y.J."/>
            <person name="Jeffries C.D."/>
            <person name="Rohde M."/>
            <person name="Goker M."/>
            <person name="Tindall B.J."/>
            <person name="Detter J.C."/>
            <person name="Woyke T."/>
            <person name="Bristow J."/>
            <person name="Eisen J.A."/>
            <person name="Markowitz V."/>
            <person name="Hugenholtz P."/>
            <person name="Klenk H.P."/>
            <person name="Kyrpides N.C."/>
        </authorList>
    </citation>
    <scope>NUCLEOTIDE SEQUENCE [LARGE SCALE GENOMIC DNA]</scope>
    <source>
        <strain evidence="16">DSM 17132 / JCM 16389 / KACC 11308 / NBRC 106382 / 4M15</strain>
    </source>
</reference>
<sequence>MRLTKQIGLGFITVFLISFCCWTLRGVLDYRMVALILLFTVSVLSLLLDILPIILVAVMSALLLNLVFIEPVWHYKINSSENVLLFLIYLSVALVSSVLSYKLKTERAKIRDQKEREKTLELYNTVLNSLSHELKTPISAIIGGVDLLKDGNLAPAQRSMVLKEIETGALRLNTQVESLLNMSRLESGTLKLKYDWTDINEMIFGVIEKMSKEHLRKIDFEPIDLPLVKLDVGLIELVLLSLIRNAFRYSIPGGKVCLSAQITNDQLVLTVEDEGPGIPEEEREKVFQKFYRLSLKGGTGLGLAIVQGIVDAHGGKIRIKNKSLFEIVLPVEMSYLNQLKNE</sequence>
<name>E4RUE0_LEAB4</name>
<comment type="catalytic activity">
    <reaction evidence="1">
        <text>ATP + protein L-histidine = ADP + protein N-phospho-L-histidine.</text>
        <dbReference type="EC" id="2.7.13.3"/>
    </reaction>
</comment>
<dbReference type="STRING" id="649349.Lbys_2135"/>
<accession>E4RUE0</accession>
<feature type="domain" description="Histidine kinase" evidence="14">
    <location>
        <begin position="129"/>
        <end position="333"/>
    </location>
</feature>
<evidence type="ECO:0000256" key="1">
    <source>
        <dbReference type="ARBA" id="ARBA00000085"/>
    </source>
</evidence>
<feature type="transmembrane region" description="Helical" evidence="13">
    <location>
        <begin position="36"/>
        <end position="63"/>
    </location>
</feature>